<dbReference type="RefSeq" id="WP_159400031.1">
    <property type="nucleotide sequence ID" value="NZ_CP016279.1"/>
</dbReference>
<comment type="caution">
    <text evidence="2">The sequence shown here is derived from an EMBL/GenBank/DDBJ whole genome shotgun (WGS) entry which is preliminary data.</text>
</comment>
<evidence type="ECO:0000313" key="2">
    <source>
        <dbReference type="EMBL" id="MBP2055177.1"/>
    </source>
</evidence>
<feature type="region of interest" description="Disordered" evidence="1">
    <location>
        <begin position="20"/>
        <end position="52"/>
    </location>
</feature>
<feature type="compositionally biased region" description="Basic and acidic residues" evidence="1">
    <location>
        <begin position="24"/>
        <end position="41"/>
    </location>
</feature>
<feature type="compositionally biased region" description="Polar residues" evidence="1">
    <location>
        <begin position="42"/>
        <end position="52"/>
    </location>
</feature>
<proteinExistence type="predicted"/>
<evidence type="ECO:0000256" key="1">
    <source>
        <dbReference type="SAM" id="MobiDB-lite"/>
    </source>
</evidence>
<gene>
    <name evidence="2" type="ORF">J2Z21_008190</name>
</gene>
<evidence type="ECO:0000313" key="3">
    <source>
        <dbReference type="Proteomes" id="UP001519309"/>
    </source>
</evidence>
<name>A0ABS4M671_9ACTN</name>
<reference evidence="2 3" key="1">
    <citation type="submission" date="2021-03" db="EMBL/GenBank/DDBJ databases">
        <title>Genomic Encyclopedia of Type Strains, Phase IV (KMG-IV): sequencing the most valuable type-strain genomes for metagenomic binning, comparative biology and taxonomic classification.</title>
        <authorList>
            <person name="Goeker M."/>
        </authorList>
    </citation>
    <scope>NUCLEOTIDE SEQUENCE [LARGE SCALE GENOMIC DNA]</scope>
    <source>
        <strain evidence="2 3">DSM 40499</strain>
    </source>
</reference>
<dbReference type="EMBL" id="JAGGLP010000027">
    <property type="protein sequence ID" value="MBP2055177.1"/>
    <property type="molecule type" value="Genomic_DNA"/>
</dbReference>
<organism evidence="2 3">
    <name type="scientific">Streptomyces griseochromogenes</name>
    <dbReference type="NCBI Taxonomy" id="68214"/>
    <lineage>
        <taxon>Bacteria</taxon>
        <taxon>Bacillati</taxon>
        <taxon>Actinomycetota</taxon>
        <taxon>Actinomycetes</taxon>
        <taxon>Kitasatosporales</taxon>
        <taxon>Streptomycetaceae</taxon>
        <taxon>Streptomyces</taxon>
    </lineage>
</organism>
<sequence length="52" mass="5535">MHHLRTATNPAPVLAPAAELNAAHLDDPDPVTREATTDVHTRPTTAVPSLMI</sequence>
<protein>
    <submittedName>
        <fullName evidence="2">Uncharacterized protein</fullName>
    </submittedName>
</protein>
<dbReference type="Proteomes" id="UP001519309">
    <property type="component" value="Unassembled WGS sequence"/>
</dbReference>
<keyword evidence="3" id="KW-1185">Reference proteome</keyword>
<accession>A0ABS4M671</accession>